<dbReference type="SMART" id="SM01359">
    <property type="entry name" value="A2M_N_2"/>
    <property type="match status" value="1"/>
</dbReference>
<dbReference type="OrthoDB" id="9767116at2"/>
<dbReference type="InterPro" id="IPR013783">
    <property type="entry name" value="Ig-like_fold"/>
</dbReference>
<dbReference type="SUPFAM" id="SSF48239">
    <property type="entry name" value="Terpenoid cyclases/Protein prenyltransferases"/>
    <property type="match status" value="1"/>
</dbReference>
<dbReference type="InterPro" id="IPR051802">
    <property type="entry name" value="YfhM-like"/>
</dbReference>
<feature type="domain" description="Alpha-2-macroglobulin bait region" evidence="4">
    <location>
        <begin position="670"/>
        <end position="816"/>
    </location>
</feature>
<dbReference type="Pfam" id="PF07703">
    <property type="entry name" value="A2M_BRD"/>
    <property type="match status" value="1"/>
</dbReference>
<evidence type="ECO:0000256" key="3">
    <source>
        <dbReference type="SAM" id="SignalP"/>
    </source>
</evidence>
<keyword evidence="3" id="KW-0732">Signal</keyword>
<gene>
    <name evidence="6" type="ORF">C0Q88_22825</name>
</gene>
<evidence type="ECO:0000259" key="4">
    <source>
        <dbReference type="SMART" id="SM01359"/>
    </source>
</evidence>
<dbReference type="PANTHER" id="PTHR40094:SF1">
    <property type="entry name" value="UBIQUITIN DOMAIN-CONTAINING PROTEIN"/>
    <property type="match status" value="1"/>
</dbReference>
<evidence type="ECO:0000313" key="7">
    <source>
        <dbReference type="Proteomes" id="UP000234456"/>
    </source>
</evidence>
<accession>A0A2N4TKJ6</accession>
<evidence type="ECO:0008006" key="8">
    <source>
        <dbReference type="Google" id="ProtNLM"/>
    </source>
</evidence>
<evidence type="ECO:0000256" key="2">
    <source>
        <dbReference type="SAM" id="MobiDB-lite"/>
    </source>
</evidence>
<name>A0A2N4TKJ6_RALPI</name>
<organism evidence="6 7">
    <name type="scientific">Ralstonia pickettii</name>
    <name type="common">Burkholderia pickettii</name>
    <dbReference type="NCBI Taxonomy" id="329"/>
    <lineage>
        <taxon>Bacteria</taxon>
        <taxon>Pseudomonadati</taxon>
        <taxon>Pseudomonadota</taxon>
        <taxon>Betaproteobacteria</taxon>
        <taxon>Burkholderiales</taxon>
        <taxon>Burkholderiaceae</taxon>
        <taxon>Ralstonia</taxon>
    </lineage>
</organism>
<dbReference type="GO" id="GO:0004866">
    <property type="term" value="F:endopeptidase inhibitor activity"/>
    <property type="evidence" value="ECO:0007669"/>
    <property type="project" value="InterPro"/>
</dbReference>
<dbReference type="Pfam" id="PF01835">
    <property type="entry name" value="MG2"/>
    <property type="match status" value="1"/>
</dbReference>
<dbReference type="Pfam" id="PF00207">
    <property type="entry name" value="A2M"/>
    <property type="match status" value="1"/>
</dbReference>
<comment type="caution">
    <text evidence="6">The sequence shown here is derived from an EMBL/GenBank/DDBJ whole genome shotgun (WGS) entry which is preliminary data.</text>
</comment>
<feature type="chain" id="PRO_5014613318" description="Alpha-2-macroglobulin family protein" evidence="3">
    <location>
        <begin position="31"/>
        <end position="1594"/>
    </location>
</feature>
<evidence type="ECO:0000313" key="6">
    <source>
        <dbReference type="EMBL" id="PLC40201.1"/>
    </source>
</evidence>
<dbReference type="SMART" id="SM01419">
    <property type="entry name" value="Thiol-ester_cl"/>
    <property type="match status" value="1"/>
</dbReference>
<dbReference type="Gene3D" id="2.60.40.10">
    <property type="entry name" value="Immunoglobulins"/>
    <property type="match status" value="1"/>
</dbReference>
<dbReference type="InterPro" id="IPR008930">
    <property type="entry name" value="Terpenoid_cyclase/PrenylTrfase"/>
</dbReference>
<evidence type="ECO:0000256" key="1">
    <source>
        <dbReference type="ARBA" id="ARBA00010556"/>
    </source>
</evidence>
<protein>
    <recommendedName>
        <fullName evidence="8">Alpha-2-macroglobulin family protein</fullName>
    </recommendedName>
</protein>
<dbReference type="PANTHER" id="PTHR40094">
    <property type="entry name" value="ALPHA-2-MACROGLOBULIN HOMOLOG"/>
    <property type="match status" value="1"/>
</dbReference>
<dbReference type="InterPro" id="IPR011625">
    <property type="entry name" value="A2M_N_BRD"/>
</dbReference>
<dbReference type="EMBL" id="PKQE01000007">
    <property type="protein sequence ID" value="PLC40201.1"/>
    <property type="molecule type" value="Genomic_DNA"/>
</dbReference>
<sequence length="1594" mass="171676">MRNRWLSFNLVAAVCVAVLALVASVPPAHAADAPEAPNPTLFDVPGSGYEPIKGQPFFLLSDASYGTDQEALVRLEAPGREYKDELSRYGGADILVYRVPQPLEFLKAQKNLHRIDVKANYTGEGLANTLAYLWDNWTRQARRAWQRVLSFATRSKAVETAPQFSMGDQMTAPTRFSNNPQYAPLKGYELLGRFRYPIWDAKPIAPPKDVKLEGSSSEWMPQNAGNVMIPVGKLPAGLYIVEAVIGAYRAHTLLFVSDTVAVTKGTSQGMMVWTAERKSGKPVSGASVSWSDGVGVLASGTTEADGTADLRHVSPERSYVIGSDRAGGVFISENFYYDSEIYNTKLYAFTDRPLYRPGDEVSVKFIGRNFKNATESTVPAAGDIKLQVLDPNGAPVATTTTRLAGETGADARFTLPSNAPAGGYSLRFDYNGGTYGGAFRVAEYIKPHFDVNLSLDKASYGTGEAVKGKISLRYPDGKPVKNGKVSVSLRAQQVTMVEGELRYAGLFPVKLEQQELVTDGDGNAKLELPAAKEPSRYVVTVFANDGAAYRVKVTRELLIARGATPYKLSTTSNFTTPGQNVSFTLTPMPVVAGATGPTAPPAKWDLVRLETRTRTEGTLAPDAKGNATFPVKFDQPGSYTLSVRDAAGNLLAASSHWVAGDGVQTVPGNIEMVFDRDRYQIGDTAEALITFPLPVDDALLTLERDKVERHALLTRGGEWLSLQKVTPSQYRARIKIGAEFAPNMTFSVLYVRDGDMVFQNAGIVVTQPTLDLGVHADKAVYAPGETVTLDLTSALAGKPVPANLTVSVVDEMIYVLQPEVAPSIVDFFYHPRRNSVRTTSSQSFISYDLALASLPGKPGGTYGRHNERGVKVLERPRRDEKDTAAWVANLQTGADGRARMTFKMPDSLARWRITVRAVSTTGASDGIVGQRTASIRSDKPLYLKWTGPQRFRESDQPRLDMVAFNQTDKDITADWIVSGAGLNINQRVTLKRGANYLRAPVTALQAGVVNAELKQDDKVSDRLQTTLKLDATGWLADRENVVPLTQLQGTRLPLGLPADARDVRLRVVGNTASQFARVADDLIEYPYGCAEQTASRLIPLALAQQSLAATGTRLGDGGPAGTQGVDALLRTQRQRLALLAGTNGTFGWWGELTTSSALITSYAYYADWLASRSVGISLPADNWKQVLEAYKRTSQNEPLLHRALALWFANEMGLPVATPLSGVANELAPSGGKAAKASADADPAAGDSLIFVAPDSPRGRQVATVLTAQLMRQVGQPVPEALVSADIAARNALAADNSPLAQSLLLMGGGRSTADPAPLLARASAAMPTMDRAVALVWLQKGLGGLQGASVATLQPAVSAGGWQATRSPVGVPTWRWTGAQAPAALDLTTAPTDVTTQSAIVSYRSRAAEASKLPITVERKLYRLEPIDSAPAKPDPKAPKQPAADTSSSGIAFTAKPVKPGDTLDSNALYVDEVVLTPRQGTYRYGLVEVPLPPGAEVEAATWGIQIDGLKGEPNEGNGAQPFERKAAYEMGQLSYNQPVPALERPTVLRQLVRFSLPGRFALPPVRYFRMYQPEAKAFQGDGKTASYPFKVE</sequence>
<feature type="domain" description="Alpha-2-macroglobulin" evidence="5">
    <location>
        <begin position="883"/>
        <end position="977"/>
    </location>
</feature>
<feature type="region of interest" description="Disordered" evidence="2">
    <location>
        <begin position="1429"/>
        <end position="1459"/>
    </location>
</feature>
<evidence type="ECO:0000259" key="5">
    <source>
        <dbReference type="SMART" id="SM01360"/>
    </source>
</evidence>
<dbReference type="InterPro" id="IPR047565">
    <property type="entry name" value="Alpha-macroglob_thiol-ester_cl"/>
</dbReference>
<dbReference type="RefSeq" id="WP_102067417.1">
    <property type="nucleotide sequence ID" value="NZ_PKQE01000007.1"/>
</dbReference>
<dbReference type="InterPro" id="IPR001599">
    <property type="entry name" value="Macroglobln_a2"/>
</dbReference>
<dbReference type="Gene3D" id="2.60.40.1930">
    <property type="match status" value="1"/>
</dbReference>
<proteinExistence type="inferred from homology"/>
<dbReference type="Proteomes" id="UP000234456">
    <property type="component" value="Unassembled WGS sequence"/>
</dbReference>
<reference evidence="6 7" key="1">
    <citation type="submission" date="2017-12" db="EMBL/GenBank/DDBJ databases">
        <title>Draft genome sequence of Ralstonia pickettii 52.</title>
        <authorList>
            <person name="Zheng B."/>
        </authorList>
    </citation>
    <scope>NUCLEOTIDE SEQUENCE [LARGE SCALE GENOMIC DNA]</scope>
    <source>
        <strain evidence="6 7">52</strain>
    </source>
</reference>
<dbReference type="InterPro" id="IPR002890">
    <property type="entry name" value="MG2"/>
</dbReference>
<dbReference type="SMART" id="SM01360">
    <property type="entry name" value="A2M"/>
    <property type="match status" value="1"/>
</dbReference>
<feature type="signal peptide" evidence="3">
    <location>
        <begin position="1"/>
        <end position="30"/>
    </location>
</feature>
<comment type="similarity">
    <text evidence="1">Belongs to the protease inhibitor I39 (alpha-2-macroglobulin) family. Bacterial alpha-2-macroglobulin subfamily.</text>
</comment>
<dbReference type="Gene3D" id="1.50.10.20">
    <property type="match status" value="1"/>
</dbReference>